<comment type="caution">
    <text evidence="1">The sequence shown here is derived from an EMBL/GenBank/DDBJ whole genome shotgun (WGS) entry which is preliminary data.</text>
</comment>
<organism evidence="1 2">
    <name type="scientific">Diplodia seriata</name>
    <dbReference type="NCBI Taxonomy" id="420778"/>
    <lineage>
        <taxon>Eukaryota</taxon>
        <taxon>Fungi</taxon>
        <taxon>Dikarya</taxon>
        <taxon>Ascomycota</taxon>
        <taxon>Pezizomycotina</taxon>
        <taxon>Dothideomycetes</taxon>
        <taxon>Dothideomycetes incertae sedis</taxon>
        <taxon>Botryosphaeriales</taxon>
        <taxon>Botryosphaeriaceae</taxon>
        <taxon>Diplodia</taxon>
    </lineage>
</organism>
<sequence>MTANFTYSAFGITWLNETLPPFMTPQYVLAPFKLENNNSASTFASENITATTRLYSVDINCEPATIFTPQNESEVEDFPSIAESYYMSSTGCRVTRPYGPTGNDTMGGVGVEEVKKYTSLYAGYNDDDGYANYYMSQYCPRNASRTFFAAFTENKAKESDPAKTPTVLFCNSTYYYQNVQATVGVPDNNVIDMTALGAATELPEDMFNVTDLEWQMNSARQESYVRGEIPGSD</sequence>
<dbReference type="Proteomes" id="UP000034182">
    <property type="component" value="Unassembled WGS sequence"/>
</dbReference>
<protein>
    <submittedName>
        <fullName evidence="1">Uncharacterized protein</fullName>
    </submittedName>
</protein>
<reference evidence="1 2" key="1">
    <citation type="submission" date="2015-03" db="EMBL/GenBank/DDBJ databases">
        <authorList>
            <person name="Morales-Cruz A."/>
            <person name="Amrine K.C."/>
            <person name="Cantu D."/>
        </authorList>
    </citation>
    <scope>NUCLEOTIDE SEQUENCE [LARGE SCALE GENOMIC DNA]</scope>
    <source>
        <strain evidence="1">DS831</strain>
    </source>
</reference>
<reference evidence="1 2" key="2">
    <citation type="submission" date="2015-05" db="EMBL/GenBank/DDBJ databases">
        <title>Distinctive expansion of gene families associated with plant cell wall degradation and secondary metabolism in the genomes of grapevine trunk pathogens.</title>
        <authorList>
            <person name="Lawrence D.P."/>
            <person name="Travadon R."/>
            <person name="Rolshausen P.E."/>
            <person name="Baumgartner K."/>
        </authorList>
    </citation>
    <scope>NUCLEOTIDE SEQUENCE [LARGE SCALE GENOMIC DNA]</scope>
    <source>
        <strain evidence="1">DS831</strain>
    </source>
</reference>
<gene>
    <name evidence="1" type="ORF">UCDDS831_g02206</name>
</gene>
<proteinExistence type="predicted"/>
<name>A0A0G2ERU8_9PEZI</name>
<evidence type="ECO:0000313" key="2">
    <source>
        <dbReference type="Proteomes" id="UP000034182"/>
    </source>
</evidence>
<dbReference type="AlphaFoldDB" id="A0A0G2ERU8"/>
<accession>A0A0G2ERU8</accession>
<evidence type="ECO:0000313" key="1">
    <source>
        <dbReference type="EMBL" id="KKY24866.1"/>
    </source>
</evidence>
<dbReference type="EMBL" id="LAQI01000055">
    <property type="protein sequence ID" value="KKY24866.1"/>
    <property type="molecule type" value="Genomic_DNA"/>
</dbReference>